<dbReference type="InterPro" id="IPR020946">
    <property type="entry name" value="Flavin_mOase-like"/>
</dbReference>
<dbReference type="InterPro" id="IPR050346">
    <property type="entry name" value="FMO-like"/>
</dbReference>
<dbReference type="SMR" id="Q54GT2"/>
<dbReference type="GO" id="GO:0004499">
    <property type="term" value="F:N,N-dimethylaniline monooxygenase activity"/>
    <property type="evidence" value="ECO:0007669"/>
    <property type="project" value="InterPro"/>
</dbReference>
<dbReference type="PANTHER" id="PTHR23023">
    <property type="entry name" value="DIMETHYLANILINE MONOOXYGENASE"/>
    <property type="match status" value="1"/>
</dbReference>
<dbReference type="Proteomes" id="UP000002195">
    <property type="component" value="Unassembled WGS sequence"/>
</dbReference>
<protein>
    <recommendedName>
        <fullName evidence="8">Flavin-containing monooxygenase</fullName>
    </recommendedName>
</protein>
<dbReference type="GeneID" id="8627402"/>
<comment type="caution">
    <text evidence="6">The sequence shown here is derived from an EMBL/GenBank/DDBJ whole genome shotgun (WGS) entry which is preliminary data.</text>
</comment>
<gene>
    <name evidence="6" type="ORF">DDB_G0289927</name>
</gene>
<evidence type="ECO:0000256" key="3">
    <source>
        <dbReference type="ARBA" id="ARBA00022827"/>
    </source>
</evidence>
<evidence type="ECO:0008006" key="8">
    <source>
        <dbReference type="Google" id="ProtNLM"/>
    </source>
</evidence>
<evidence type="ECO:0000256" key="1">
    <source>
        <dbReference type="ARBA" id="ARBA00009183"/>
    </source>
</evidence>
<evidence type="ECO:0000256" key="4">
    <source>
        <dbReference type="ARBA" id="ARBA00022857"/>
    </source>
</evidence>
<dbReference type="GO" id="GO:0004497">
    <property type="term" value="F:monooxygenase activity"/>
    <property type="evidence" value="ECO:0000318"/>
    <property type="project" value="GO_Central"/>
</dbReference>
<dbReference type="PaxDb" id="44689-DDB0188649"/>
<dbReference type="KEGG" id="ddi:DDB_G0289927"/>
<keyword evidence="3" id="KW-0274">FAD</keyword>
<dbReference type="SUPFAM" id="SSF51905">
    <property type="entry name" value="FAD/NAD(P)-binding domain"/>
    <property type="match status" value="2"/>
</dbReference>
<evidence type="ECO:0000256" key="5">
    <source>
        <dbReference type="ARBA" id="ARBA00023002"/>
    </source>
</evidence>
<dbReference type="PRINTS" id="PR00370">
    <property type="entry name" value="FMOXYGENASE"/>
</dbReference>
<dbReference type="VEuPathDB" id="AmoebaDB:DDB_G0289927"/>
<keyword evidence="5" id="KW-0560">Oxidoreductase</keyword>
<dbReference type="FunCoup" id="Q54GT2">
    <property type="interactions" value="11"/>
</dbReference>
<evidence type="ECO:0000313" key="7">
    <source>
        <dbReference type="Proteomes" id="UP000002195"/>
    </source>
</evidence>
<dbReference type="InParanoid" id="Q54GT2"/>
<dbReference type="GO" id="GO:0050660">
    <property type="term" value="F:flavin adenine dinucleotide binding"/>
    <property type="evidence" value="ECO:0007669"/>
    <property type="project" value="InterPro"/>
</dbReference>
<dbReference type="dictyBase" id="DDB_G0289927">
    <property type="gene designation" value="fmoF"/>
</dbReference>
<dbReference type="HOGENOM" id="CLU_006909_8_2_1"/>
<name>Q54GT2_DICDI</name>
<dbReference type="Gene3D" id="3.50.50.60">
    <property type="entry name" value="FAD/NAD(P)-binding domain"/>
    <property type="match status" value="2"/>
</dbReference>
<evidence type="ECO:0000313" key="6">
    <source>
        <dbReference type="EMBL" id="EAL62476.1"/>
    </source>
</evidence>
<dbReference type="Reactome" id="R-DDI-217271">
    <property type="pathway name" value="FMO oxidises nucleophiles"/>
</dbReference>
<dbReference type="InterPro" id="IPR000960">
    <property type="entry name" value="Flavin_mOase"/>
</dbReference>
<evidence type="ECO:0000256" key="2">
    <source>
        <dbReference type="ARBA" id="ARBA00022630"/>
    </source>
</evidence>
<sequence>MIKNKKVAIIGAGPSGLCFAKYINQIGYLIPTIFDKSNDFGGVWSNSTYRKSWDNLRTNFNQFSTSFSDFPFKDRFPSKGEVFPTNQELYEYFKCYVEHFDLMKIIRFNSTIISVKKLKGSREDFTNCKWKVTWVENDKTTLTEVFDFIVVASGIFSKGFVSKDLQMKLKNFKGNIIHSENYRNPDPLKGKNVVVLGSSFSGCEIANEVSTVTSKCYQVGHENYYAINSFIPNEKGVEVPWEMIFHVRNLSYQINHNKSIKEIWETKKKFLLDICPKQDIKKYPNSLLPIKTTPENQPPIGIIFSRNYIENVESGKIKTFTGDNYKIQSVNGNSITFSNDKGEINTVDNIDTVILSSGFQIDFSFLDNDVLEDICYEPTDSLVPMCLYEHTFPSKFKSIAFIGCLKGVFRFEVELYCRWVSLVFSGKLEYPNDEKLSQGKNDLLKLRSIRPRPQFPIIDCVYHCDKIAKEIGCLPDFESIKINDPELYNKLWNGFFCQASYNLIGPGSNPTLAKEIINNYYENYQQFKN</sequence>
<proteinExistence type="inferred from homology"/>
<dbReference type="AlphaFoldDB" id="Q54GT2"/>
<dbReference type="GO" id="GO:0050661">
    <property type="term" value="F:NADP binding"/>
    <property type="evidence" value="ECO:0007669"/>
    <property type="project" value="InterPro"/>
</dbReference>
<organism evidence="6 7">
    <name type="scientific">Dictyostelium discoideum</name>
    <name type="common">Social amoeba</name>
    <dbReference type="NCBI Taxonomy" id="44689"/>
    <lineage>
        <taxon>Eukaryota</taxon>
        <taxon>Amoebozoa</taxon>
        <taxon>Evosea</taxon>
        <taxon>Eumycetozoa</taxon>
        <taxon>Dictyostelia</taxon>
        <taxon>Dictyosteliales</taxon>
        <taxon>Dictyosteliaceae</taxon>
        <taxon>Dictyostelium</taxon>
    </lineage>
</organism>
<dbReference type="OMA" id="CCTGYDI"/>
<dbReference type="RefSeq" id="XP_635987.1">
    <property type="nucleotide sequence ID" value="XM_630895.1"/>
</dbReference>
<dbReference type="FunFam" id="3.50.50.60:FF:000743">
    <property type="entry name" value="Uncharacterized protein"/>
    <property type="match status" value="1"/>
</dbReference>
<dbReference type="Reactome" id="R-DDI-1614558">
    <property type="pathway name" value="Degradation of cysteine and homocysteine"/>
</dbReference>
<accession>Q54GT2</accession>
<keyword evidence="7" id="KW-1185">Reference proteome</keyword>
<dbReference type="InterPro" id="IPR036188">
    <property type="entry name" value="FAD/NAD-bd_sf"/>
</dbReference>
<keyword evidence="2" id="KW-0285">Flavoprotein</keyword>
<dbReference type="PhylomeDB" id="Q54GT2"/>
<comment type="similarity">
    <text evidence="1">Belongs to the FMO family.</text>
</comment>
<dbReference type="Pfam" id="PF00743">
    <property type="entry name" value="FMO-like"/>
    <property type="match status" value="1"/>
</dbReference>
<dbReference type="eggNOG" id="KOG1399">
    <property type="taxonomic scope" value="Eukaryota"/>
</dbReference>
<dbReference type="EMBL" id="AAFI02000149">
    <property type="protein sequence ID" value="EAL62476.1"/>
    <property type="molecule type" value="Genomic_DNA"/>
</dbReference>
<dbReference type="PIRSF" id="PIRSF000332">
    <property type="entry name" value="FMO"/>
    <property type="match status" value="1"/>
</dbReference>
<reference evidence="6 7" key="1">
    <citation type="journal article" date="2005" name="Nature">
        <title>The genome of the social amoeba Dictyostelium discoideum.</title>
        <authorList>
            <consortium name="The Dictyostelium discoideum Sequencing Consortium"/>
            <person name="Eichinger L."/>
            <person name="Pachebat J.A."/>
            <person name="Glockner G."/>
            <person name="Rajandream M.A."/>
            <person name="Sucgang R."/>
            <person name="Berriman M."/>
            <person name="Song J."/>
            <person name="Olsen R."/>
            <person name="Szafranski K."/>
            <person name="Xu Q."/>
            <person name="Tunggal B."/>
            <person name="Kummerfeld S."/>
            <person name="Madera M."/>
            <person name="Konfortov B.A."/>
            <person name="Rivero F."/>
            <person name="Bankier A.T."/>
            <person name="Lehmann R."/>
            <person name="Hamlin N."/>
            <person name="Davies R."/>
            <person name="Gaudet P."/>
            <person name="Fey P."/>
            <person name="Pilcher K."/>
            <person name="Chen G."/>
            <person name="Saunders D."/>
            <person name="Sodergren E."/>
            <person name="Davis P."/>
            <person name="Kerhornou A."/>
            <person name="Nie X."/>
            <person name="Hall N."/>
            <person name="Anjard C."/>
            <person name="Hemphill L."/>
            <person name="Bason N."/>
            <person name="Farbrother P."/>
            <person name="Desany B."/>
            <person name="Just E."/>
            <person name="Morio T."/>
            <person name="Rost R."/>
            <person name="Churcher C."/>
            <person name="Cooper J."/>
            <person name="Haydock S."/>
            <person name="van Driessche N."/>
            <person name="Cronin A."/>
            <person name="Goodhead I."/>
            <person name="Muzny D."/>
            <person name="Mourier T."/>
            <person name="Pain A."/>
            <person name="Lu M."/>
            <person name="Harper D."/>
            <person name="Lindsay R."/>
            <person name="Hauser H."/>
            <person name="James K."/>
            <person name="Quiles M."/>
            <person name="Madan Babu M."/>
            <person name="Saito T."/>
            <person name="Buchrieser C."/>
            <person name="Wardroper A."/>
            <person name="Felder M."/>
            <person name="Thangavelu M."/>
            <person name="Johnson D."/>
            <person name="Knights A."/>
            <person name="Loulseged H."/>
            <person name="Mungall K."/>
            <person name="Oliver K."/>
            <person name="Price C."/>
            <person name="Quail M.A."/>
            <person name="Urushihara H."/>
            <person name="Hernandez J."/>
            <person name="Rabbinowitsch E."/>
            <person name="Steffen D."/>
            <person name="Sanders M."/>
            <person name="Ma J."/>
            <person name="Kohara Y."/>
            <person name="Sharp S."/>
            <person name="Simmonds M."/>
            <person name="Spiegler S."/>
            <person name="Tivey A."/>
            <person name="Sugano S."/>
            <person name="White B."/>
            <person name="Walker D."/>
            <person name="Woodward J."/>
            <person name="Winckler T."/>
            <person name="Tanaka Y."/>
            <person name="Shaulsky G."/>
            <person name="Schleicher M."/>
            <person name="Weinstock G."/>
            <person name="Rosenthal A."/>
            <person name="Cox E.C."/>
            <person name="Chisholm R.L."/>
            <person name="Gibbs R."/>
            <person name="Loomis W.F."/>
            <person name="Platzer M."/>
            <person name="Kay R.R."/>
            <person name="Williams J."/>
            <person name="Dear P.H."/>
            <person name="Noegel A.A."/>
            <person name="Barrell B."/>
            <person name="Kuspa A."/>
        </authorList>
    </citation>
    <scope>NUCLEOTIDE SEQUENCE [LARGE SCALE GENOMIC DNA]</scope>
    <source>
        <strain evidence="6 7">AX4</strain>
    </source>
</reference>
<keyword evidence="4" id="KW-0521">NADP</keyword>
<dbReference type="FunFam" id="3.50.50.60:FF:000668">
    <property type="entry name" value="Uncharacterized protein"/>
    <property type="match status" value="1"/>
</dbReference>